<dbReference type="Proteomes" id="UP001295444">
    <property type="component" value="Chromosome 04"/>
</dbReference>
<dbReference type="AlphaFoldDB" id="A0AAD1S3D7"/>
<dbReference type="EMBL" id="OW240915">
    <property type="protein sequence ID" value="CAH2284228.1"/>
    <property type="molecule type" value="Genomic_DNA"/>
</dbReference>
<organism evidence="3 4">
    <name type="scientific">Pelobates cultripes</name>
    <name type="common">Western spadefoot toad</name>
    <dbReference type="NCBI Taxonomy" id="61616"/>
    <lineage>
        <taxon>Eukaryota</taxon>
        <taxon>Metazoa</taxon>
        <taxon>Chordata</taxon>
        <taxon>Craniata</taxon>
        <taxon>Vertebrata</taxon>
        <taxon>Euteleostomi</taxon>
        <taxon>Amphibia</taxon>
        <taxon>Batrachia</taxon>
        <taxon>Anura</taxon>
        <taxon>Pelobatoidea</taxon>
        <taxon>Pelobatidae</taxon>
        <taxon>Pelobates</taxon>
    </lineage>
</organism>
<evidence type="ECO:0000256" key="2">
    <source>
        <dbReference type="SAM" id="MobiDB-lite"/>
    </source>
</evidence>
<feature type="coiled-coil region" evidence="1">
    <location>
        <begin position="62"/>
        <end position="96"/>
    </location>
</feature>
<proteinExistence type="predicted"/>
<keyword evidence="4" id="KW-1185">Reference proteome</keyword>
<sequence>MRLLVGRRSTEKPRAHAEGPPVTERTLKTLLDDLRRNIAADITLFEEIRGVSGRLHDSEVATAAHEVRIANLEKELSELKCTQAQIQTRMAAAEDRRRWKNIKMRGLPDNIATAKIPHLLSRLFTQLFSAKQSKLVAVDGCFSAASTSNRHQGRAQRCDHSLSKWA</sequence>
<evidence type="ECO:0000256" key="1">
    <source>
        <dbReference type="SAM" id="Coils"/>
    </source>
</evidence>
<keyword evidence="1" id="KW-0175">Coiled coil</keyword>
<feature type="compositionally biased region" description="Basic and acidic residues" evidence="2">
    <location>
        <begin position="8"/>
        <end position="17"/>
    </location>
</feature>
<feature type="region of interest" description="Disordered" evidence="2">
    <location>
        <begin position="1"/>
        <end position="21"/>
    </location>
</feature>
<evidence type="ECO:0000313" key="3">
    <source>
        <dbReference type="EMBL" id="CAH2284228.1"/>
    </source>
</evidence>
<accession>A0AAD1S3D7</accession>
<gene>
    <name evidence="3" type="ORF">PECUL_23A034131</name>
</gene>
<name>A0AAD1S3D7_PELCU</name>
<protein>
    <submittedName>
        <fullName evidence="3">Uncharacterized protein</fullName>
    </submittedName>
</protein>
<evidence type="ECO:0000313" key="4">
    <source>
        <dbReference type="Proteomes" id="UP001295444"/>
    </source>
</evidence>
<reference evidence="3" key="1">
    <citation type="submission" date="2022-03" db="EMBL/GenBank/DDBJ databases">
        <authorList>
            <person name="Alioto T."/>
            <person name="Alioto T."/>
            <person name="Gomez Garrido J."/>
        </authorList>
    </citation>
    <scope>NUCLEOTIDE SEQUENCE</scope>
</reference>